<protein>
    <submittedName>
        <fullName evidence="1">Uncharacterized protein</fullName>
    </submittedName>
</protein>
<accession>A0A3M7RRL3</accession>
<feature type="non-terminal residue" evidence="1">
    <location>
        <position position="1"/>
    </location>
</feature>
<dbReference type="AlphaFoldDB" id="A0A3M7RRL3"/>
<comment type="caution">
    <text evidence="1">The sequence shown here is derived from an EMBL/GenBank/DDBJ whole genome shotgun (WGS) entry which is preliminary data.</text>
</comment>
<dbReference type="OrthoDB" id="10237240at2759"/>
<name>A0A3M7RRL3_BRAPC</name>
<reference evidence="1 2" key="1">
    <citation type="journal article" date="2018" name="Sci. Rep.">
        <title>Genomic signatures of local adaptation to the degree of environmental predictability in rotifers.</title>
        <authorList>
            <person name="Franch-Gras L."/>
            <person name="Hahn C."/>
            <person name="Garcia-Roger E.M."/>
            <person name="Carmona M.J."/>
            <person name="Serra M."/>
            <person name="Gomez A."/>
        </authorList>
    </citation>
    <scope>NUCLEOTIDE SEQUENCE [LARGE SCALE GENOMIC DNA]</scope>
    <source>
        <strain evidence="1">HYR1</strain>
    </source>
</reference>
<proteinExistence type="predicted"/>
<evidence type="ECO:0000313" key="1">
    <source>
        <dbReference type="EMBL" id="RNA25977.1"/>
    </source>
</evidence>
<dbReference type="EMBL" id="REGN01002821">
    <property type="protein sequence ID" value="RNA25977.1"/>
    <property type="molecule type" value="Genomic_DNA"/>
</dbReference>
<dbReference type="Proteomes" id="UP000276133">
    <property type="component" value="Unassembled WGS sequence"/>
</dbReference>
<organism evidence="1 2">
    <name type="scientific">Brachionus plicatilis</name>
    <name type="common">Marine rotifer</name>
    <name type="synonym">Brachionus muelleri</name>
    <dbReference type="NCBI Taxonomy" id="10195"/>
    <lineage>
        <taxon>Eukaryota</taxon>
        <taxon>Metazoa</taxon>
        <taxon>Spiralia</taxon>
        <taxon>Gnathifera</taxon>
        <taxon>Rotifera</taxon>
        <taxon>Eurotatoria</taxon>
        <taxon>Monogononta</taxon>
        <taxon>Pseudotrocha</taxon>
        <taxon>Ploima</taxon>
        <taxon>Brachionidae</taxon>
        <taxon>Brachionus</taxon>
    </lineage>
</organism>
<keyword evidence="2" id="KW-1185">Reference proteome</keyword>
<sequence length="365" mass="43088">FILYFLTLLNEMAAQNDFTNLFQQKNNSECLLFRQMVDVRKLLSKPESFSTYSLTVFNFYSLSQLHLECFAFENFFLLGIDLVPKKPIVLENSDKLAFNFLIANDSQFTINFVNFKGIDVNFNMFKSMPIFYQNSIVFKYSQFFLYNNRKKVEFCNKVLPLFRNIQSLYFSNTVKYSQFICPLLFNDTHFDYLIFDGIFDTFIRKNILGFLNLNISCTKSQNVFALISDDTTWLINIGNRFKIELGFLEDYSFPDQDLCVFKSFKSYIEIAIFRMETACTCTIIYLWSQSSSIKFLPSKCSDFKQECNFTQLVLACDSDKSLKIEYKEDQIFKLCEFSAIANFWSTGFSHKWFEHISSNQWKQNK</sequence>
<gene>
    <name evidence="1" type="ORF">BpHYR1_036285</name>
</gene>
<evidence type="ECO:0000313" key="2">
    <source>
        <dbReference type="Proteomes" id="UP000276133"/>
    </source>
</evidence>